<dbReference type="InterPro" id="IPR000403">
    <property type="entry name" value="PI3/4_kinase_cat_dom"/>
</dbReference>
<evidence type="ECO:0000313" key="2">
    <source>
        <dbReference type="EMBL" id="SHE51223.1"/>
    </source>
</evidence>
<reference evidence="3" key="1">
    <citation type="submission" date="2016-11" db="EMBL/GenBank/DDBJ databases">
        <authorList>
            <person name="Varghese N."/>
            <person name="Submissions S."/>
        </authorList>
    </citation>
    <scope>NUCLEOTIDE SEQUENCE [LARGE SCALE GENOMIC DNA]</scope>
    <source>
        <strain evidence="3">DSM 19514</strain>
    </source>
</reference>
<keyword evidence="3" id="KW-1185">Reference proteome</keyword>
<dbReference type="OrthoDB" id="3423180at2"/>
<dbReference type="InterPro" id="IPR022292">
    <property type="entry name" value="CHP03843"/>
</dbReference>
<name>A0A1M4U3K3_9ACTN</name>
<dbReference type="Proteomes" id="UP000184295">
    <property type="component" value="Unassembled WGS sequence"/>
</dbReference>
<evidence type="ECO:0000259" key="1">
    <source>
        <dbReference type="Pfam" id="PF00454"/>
    </source>
</evidence>
<feature type="domain" description="PI3K/PI4K catalytic" evidence="1">
    <location>
        <begin position="74"/>
        <end position="178"/>
    </location>
</feature>
<organism evidence="2 3">
    <name type="scientific">Ferrithrix thermotolerans DSM 19514</name>
    <dbReference type="NCBI Taxonomy" id="1121881"/>
    <lineage>
        <taxon>Bacteria</taxon>
        <taxon>Bacillati</taxon>
        <taxon>Actinomycetota</taxon>
        <taxon>Acidimicrobiia</taxon>
        <taxon>Acidimicrobiales</taxon>
        <taxon>Acidimicrobiaceae</taxon>
        <taxon>Ferrithrix</taxon>
    </lineage>
</organism>
<dbReference type="EMBL" id="FQUL01000008">
    <property type="protein sequence ID" value="SHE51223.1"/>
    <property type="molecule type" value="Genomic_DNA"/>
</dbReference>
<proteinExistence type="predicted"/>
<sequence length="246" mass="28226">MPENQRPQSSKSLRTLTQEFLSQKPAKVLGRIVNSSNATLLVEMGDSEGEIRRAIYKPLAGERPLWDFPPGLYRREVAAYLLSEALELHMVPVTIERKDLEYGIGSLQEFIDADFSKTYYEILEDEGTHERLIELAAFDIVANNSDRKGGHILIDESKHIYAIDNGLCFHEEFKLRTVIWEFGDAPIPTRFLDSLDRVVNEGFGFLRNYLSEAELSSLESRARFILHRGSLLDLPEEERPYPWPII</sequence>
<dbReference type="Pfam" id="PF00454">
    <property type="entry name" value="PI3_PI4_kinase"/>
    <property type="match status" value="1"/>
</dbReference>
<protein>
    <recommendedName>
        <fullName evidence="1">PI3K/PI4K catalytic domain-containing protein</fullName>
    </recommendedName>
</protein>
<evidence type="ECO:0000313" key="3">
    <source>
        <dbReference type="Proteomes" id="UP000184295"/>
    </source>
</evidence>
<dbReference type="NCBIfam" id="TIGR03843">
    <property type="entry name" value="SCO1664 family protein"/>
    <property type="match status" value="1"/>
</dbReference>
<gene>
    <name evidence="2" type="ORF">SAMN02745225_00823</name>
</gene>
<dbReference type="STRING" id="1121881.SAMN02745225_00823"/>
<dbReference type="RefSeq" id="WP_072788994.1">
    <property type="nucleotide sequence ID" value="NZ_FQUL01000008.1"/>
</dbReference>
<dbReference type="AlphaFoldDB" id="A0A1M4U3K3"/>
<accession>A0A1M4U3K3</accession>